<keyword evidence="2" id="KW-0032">Aminotransferase</keyword>
<feature type="region of interest" description="Disordered" evidence="1">
    <location>
        <begin position="196"/>
        <end position="215"/>
    </location>
</feature>
<dbReference type="SUPFAM" id="SSF53383">
    <property type="entry name" value="PLP-dependent transferases"/>
    <property type="match status" value="1"/>
</dbReference>
<dbReference type="GO" id="GO:0008483">
    <property type="term" value="F:transaminase activity"/>
    <property type="evidence" value="ECO:0007669"/>
    <property type="project" value="UniProtKB-KW"/>
</dbReference>
<dbReference type="Gene3D" id="3.90.1150.10">
    <property type="entry name" value="Aspartate Aminotransferase, domain 1"/>
    <property type="match status" value="1"/>
</dbReference>
<evidence type="ECO:0000256" key="1">
    <source>
        <dbReference type="SAM" id="MobiDB-lite"/>
    </source>
</evidence>
<name>A0A0J8QZ35_COCIT</name>
<evidence type="ECO:0000313" key="3">
    <source>
        <dbReference type="Proteomes" id="UP000054559"/>
    </source>
</evidence>
<dbReference type="InterPro" id="IPR015424">
    <property type="entry name" value="PyrdxlP-dep_Trfase"/>
</dbReference>
<organism evidence="2 3">
    <name type="scientific">Coccidioides immitis RMSCC 3703</name>
    <dbReference type="NCBI Taxonomy" id="454286"/>
    <lineage>
        <taxon>Eukaryota</taxon>
        <taxon>Fungi</taxon>
        <taxon>Dikarya</taxon>
        <taxon>Ascomycota</taxon>
        <taxon>Pezizomycotina</taxon>
        <taxon>Eurotiomycetes</taxon>
        <taxon>Eurotiomycetidae</taxon>
        <taxon>Onygenales</taxon>
        <taxon>Onygenaceae</taxon>
        <taxon>Coccidioides</taxon>
    </lineage>
</organism>
<dbReference type="STRING" id="454286.A0A0J8QZ35"/>
<keyword evidence="2" id="KW-0808">Transferase</keyword>
<dbReference type="InterPro" id="IPR015422">
    <property type="entry name" value="PyrdxlP-dep_Trfase_small"/>
</dbReference>
<dbReference type="AlphaFoldDB" id="A0A0J8QZ35"/>
<gene>
    <name evidence="2" type="ORF">CISG_06366</name>
</gene>
<sequence length="215" mass="23695">MSHPAIWLSPWISSSELCMGQLHRRQGRYDSASDASVVYGLASVVLEGRKSGESRPAKGAFAPHRRAVWTTDKSGWFLAKLRGEARQRNTLHTLAGGPRHRPKARGSLEVRHSPQNFFDQDTLRLFCVHNRSAATKEAGVHVLAYRQACTWANVPQGPPDAILGITEAFKADSFKEKINLGVGAYRMSLLACKRPATTKANPTSSLPSEPPKPKW</sequence>
<feature type="compositionally biased region" description="Polar residues" evidence="1">
    <location>
        <begin position="198"/>
        <end position="207"/>
    </location>
</feature>
<evidence type="ECO:0000313" key="2">
    <source>
        <dbReference type="EMBL" id="KMU77325.1"/>
    </source>
</evidence>
<accession>A0A0J8QZ35</accession>
<dbReference type="Proteomes" id="UP000054559">
    <property type="component" value="Unassembled WGS sequence"/>
</dbReference>
<proteinExistence type="predicted"/>
<dbReference type="EMBL" id="DS268154">
    <property type="protein sequence ID" value="KMU77325.1"/>
    <property type="molecule type" value="Genomic_DNA"/>
</dbReference>
<protein>
    <submittedName>
        <fullName evidence="2">Aspartate aminotransferase</fullName>
    </submittedName>
</protein>
<reference evidence="3" key="1">
    <citation type="journal article" date="2010" name="Genome Res.">
        <title>Population genomic sequencing of Coccidioides fungi reveals recent hybridization and transposon control.</title>
        <authorList>
            <person name="Neafsey D.E."/>
            <person name="Barker B.M."/>
            <person name="Sharpton T.J."/>
            <person name="Stajich J.E."/>
            <person name="Park D.J."/>
            <person name="Whiston E."/>
            <person name="Hung C.-Y."/>
            <person name="McMahan C."/>
            <person name="White J."/>
            <person name="Sykes S."/>
            <person name="Heiman D."/>
            <person name="Young S."/>
            <person name="Zeng Q."/>
            <person name="Abouelleil A."/>
            <person name="Aftuck L."/>
            <person name="Bessette D."/>
            <person name="Brown A."/>
            <person name="FitzGerald M."/>
            <person name="Lui A."/>
            <person name="Macdonald J.P."/>
            <person name="Priest M."/>
            <person name="Orbach M.J."/>
            <person name="Galgiani J.N."/>
            <person name="Kirkland T.N."/>
            <person name="Cole G.T."/>
            <person name="Birren B.W."/>
            <person name="Henn M.R."/>
            <person name="Taylor J.W."/>
            <person name="Rounsley S.D."/>
        </authorList>
    </citation>
    <scope>NUCLEOTIDE SEQUENCE [LARGE SCALE GENOMIC DNA]</scope>
    <source>
        <strain evidence="3">RMSCC 3703</strain>
    </source>
</reference>